<evidence type="ECO:0000313" key="6">
    <source>
        <dbReference type="EMBL" id="EPE31434.1"/>
    </source>
</evidence>
<dbReference type="InterPro" id="IPR010497">
    <property type="entry name" value="Epoxide_hydro_N"/>
</dbReference>
<dbReference type="HOGENOM" id="CLU_019414_0_2_1"/>
<dbReference type="SUPFAM" id="SSF53474">
    <property type="entry name" value="alpha/beta-Hydrolases"/>
    <property type="match status" value="1"/>
</dbReference>
<organism evidence="6 7">
    <name type="scientific">Glarea lozoyensis (strain ATCC 20868 / MF5171)</name>
    <dbReference type="NCBI Taxonomy" id="1116229"/>
    <lineage>
        <taxon>Eukaryota</taxon>
        <taxon>Fungi</taxon>
        <taxon>Dikarya</taxon>
        <taxon>Ascomycota</taxon>
        <taxon>Pezizomycotina</taxon>
        <taxon>Leotiomycetes</taxon>
        <taxon>Helotiales</taxon>
        <taxon>Helotiaceae</taxon>
        <taxon>Glarea</taxon>
    </lineage>
</organism>
<evidence type="ECO:0000259" key="5">
    <source>
        <dbReference type="Pfam" id="PF06441"/>
    </source>
</evidence>
<dbReference type="PIRSF" id="PIRSF001112">
    <property type="entry name" value="Epoxide_hydrolase"/>
    <property type="match status" value="1"/>
</dbReference>
<dbReference type="eggNOG" id="KOG2565">
    <property type="taxonomic scope" value="Eukaryota"/>
</dbReference>
<feature type="domain" description="Epoxide hydrolase N-terminal" evidence="5">
    <location>
        <begin position="5"/>
        <end position="116"/>
    </location>
</feature>
<keyword evidence="3 6" id="KW-0378">Hydrolase</keyword>
<dbReference type="PANTHER" id="PTHR21661:SF35">
    <property type="entry name" value="EPOXIDE HYDROLASE"/>
    <property type="match status" value="1"/>
</dbReference>
<dbReference type="PRINTS" id="PR00412">
    <property type="entry name" value="EPOXHYDRLASE"/>
</dbReference>
<protein>
    <submittedName>
        <fullName evidence="6">Alpha/beta-Hydrolase</fullName>
    </submittedName>
</protein>
<evidence type="ECO:0000256" key="4">
    <source>
        <dbReference type="PIRSR" id="PIRSR001112-1"/>
    </source>
</evidence>
<dbReference type="Proteomes" id="UP000016922">
    <property type="component" value="Unassembled WGS sequence"/>
</dbReference>
<dbReference type="InterPro" id="IPR029058">
    <property type="entry name" value="AB_hydrolase_fold"/>
</dbReference>
<dbReference type="OMA" id="YSAMMVT"/>
<dbReference type="InterPro" id="IPR016292">
    <property type="entry name" value="Epoxide_hydrolase"/>
</dbReference>
<sequence length="398" mass="44876">MNSPITPYKISIPDSQISTLHKKLSVSSFPEEVDFSDDWAYGSTLKDVKRLAKYWGNGFDWRAQEAKINEQFPQFTTKIEVEGFGEIDMHLVHQKGKKGSVPLLFVHGWPGSFLEVGKMLKLLTEGKNGVSFHVVAPSLPNFGFSGGVKGKGFDLSKYAEAVHKVMMKLGYERYVTQGGDWGSEITRAIGLQYPKHCLASNINLIEISLDTLSSFVSKIKTPLTDQEKAGVERTHWFNKEGSGYNILQGTKPHTLSFALRDPLSLLSWIFEKLHDWTDSYPWTDDEILTWVSIYQFSRAGPESSVRIYYEATHMDQNLKAKYWQFIEGPKLGLSYFPRDINLPPSEYGRTLGEVVFERRHESGGHFAAWERPEELAGDLFEMFGEGGGAGEVGRGIVQ</sequence>
<keyword evidence="2" id="KW-0058">Aromatic hydrocarbons catabolism</keyword>
<dbReference type="Gene3D" id="3.40.50.1820">
    <property type="entry name" value="alpha/beta hydrolase"/>
    <property type="match status" value="1"/>
</dbReference>
<evidence type="ECO:0000256" key="2">
    <source>
        <dbReference type="ARBA" id="ARBA00022797"/>
    </source>
</evidence>
<evidence type="ECO:0000256" key="3">
    <source>
        <dbReference type="ARBA" id="ARBA00022801"/>
    </source>
</evidence>
<comment type="similarity">
    <text evidence="1">Belongs to the peptidase S33 family.</text>
</comment>
<evidence type="ECO:0000256" key="1">
    <source>
        <dbReference type="ARBA" id="ARBA00010088"/>
    </source>
</evidence>
<dbReference type="KEGG" id="glz:GLAREA_12737"/>
<accession>S3D2P4</accession>
<dbReference type="AlphaFoldDB" id="S3D2P4"/>
<proteinExistence type="inferred from homology"/>
<keyword evidence="7" id="KW-1185">Reference proteome</keyword>
<dbReference type="OrthoDB" id="7130006at2759"/>
<reference evidence="6 7" key="1">
    <citation type="journal article" date="2013" name="BMC Genomics">
        <title>Genomics-driven discovery of the pneumocandin biosynthetic gene cluster in the fungus Glarea lozoyensis.</title>
        <authorList>
            <person name="Chen L."/>
            <person name="Yue Q."/>
            <person name="Zhang X."/>
            <person name="Xiang M."/>
            <person name="Wang C."/>
            <person name="Li S."/>
            <person name="Che Y."/>
            <person name="Ortiz-Lopez F.J."/>
            <person name="Bills G.F."/>
            <person name="Liu X."/>
            <person name="An Z."/>
        </authorList>
    </citation>
    <scope>NUCLEOTIDE SEQUENCE [LARGE SCALE GENOMIC DNA]</scope>
    <source>
        <strain evidence="7">ATCC 20868 / MF5171</strain>
    </source>
</reference>
<dbReference type="GO" id="GO:0004301">
    <property type="term" value="F:epoxide hydrolase activity"/>
    <property type="evidence" value="ECO:0007669"/>
    <property type="project" value="TreeGrafter"/>
</dbReference>
<dbReference type="STRING" id="1116229.S3D2P4"/>
<feature type="active site" description="Nucleophile" evidence="4">
    <location>
        <position position="180"/>
    </location>
</feature>
<gene>
    <name evidence="6" type="ORF">GLAREA_12737</name>
</gene>
<dbReference type="EMBL" id="KE145362">
    <property type="protein sequence ID" value="EPE31434.1"/>
    <property type="molecule type" value="Genomic_DNA"/>
</dbReference>
<dbReference type="GeneID" id="19471777"/>
<dbReference type="InterPro" id="IPR000639">
    <property type="entry name" value="Epox_hydrolase-like"/>
</dbReference>
<dbReference type="RefSeq" id="XP_008081709.1">
    <property type="nucleotide sequence ID" value="XM_008083518.1"/>
</dbReference>
<dbReference type="Pfam" id="PF06441">
    <property type="entry name" value="EHN"/>
    <property type="match status" value="1"/>
</dbReference>
<name>S3D2P4_GLAL2</name>
<evidence type="ECO:0000313" key="7">
    <source>
        <dbReference type="Proteomes" id="UP000016922"/>
    </source>
</evidence>
<dbReference type="GO" id="GO:0097176">
    <property type="term" value="P:epoxide metabolic process"/>
    <property type="evidence" value="ECO:0007669"/>
    <property type="project" value="TreeGrafter"/>
</dbReference>
<feature type="active site" description="Proton donor" evidence="4">
    <location>
        <position position="308"/>
    </location>
</feature>
<feature type="active site" description="Proton acceptor" evidence="4">
    <location>
        <position position="365"/>
    </location>
</feature>
<dbReference type="PANTHER" id="PTHR21661">
    <property type="entry name" value="EPOXIDE HYDROLASE 1-RELATED"/>
    <property type="match status" value="1"/>
</dbReference>